<dbReference type="InterPro" id="IPR032567">
    <property type="entry name" value="RTL1-rel"/>
</dbReference>
<accession>F2PNI6</accession>
<organism evidence="1 2">
    <name type="scientific">Trichophyton equinum (strain ATCC MYA-4606 / CBS 127.97)</name>
    <name type="common">Horse ringworm fungus</name>
    <dbReference type="NCBI Taxonomy" id="559882"/>
    <lineage>
        <taxon>Eukaryota</taxon>
        <taxon>Fungi</taxon>
        <taxon>Dikarya</taxon>
        <taxon>Ascomycota</taxon>
        <taxon>Pezizomycotina</taxon>
        <taxon>Eurotiomycetes</taxon>
        <taxon>Eurotiomycetidae</taxon>
        <taxon>Onygenales</taxon>
        <taxon>Arthrodermataceae</taxon>
        <taxon>Trichophyton</taxon>
    </lineage>
</organism>
<evidence type="ECO:0000313" key="1">
    <source>
        <dbReference type="EMBL" id="EGE03454.1"/>
    </source>
</evidence>
<gene>
    <name evidence="1" type="ORF">TEQG_08634</name>
</gene>
<dbReference type="AlphaFoldDB" id="F2PNI6"/>
<dbReference type="SUPFAM" id="SSF56672">
    <property type="entry name" value="DNA/RNA polymerases"/>
    <property type="match status" value="1"/>
</dbReference>
<reference evidence="2" key="1">
    <citation type="journal article" date="2012" name="MBio">
        <title>Comparative genome analysis of Trichophyton rubrum and related dermatophytes reveals candidate genes involved in infection.</title>
        <authorList>
            <person name="Martinez D.A."/>
            <person name="Oliver B.G."/>
            <person name="Graeser Y."/>
            <person name="Goldberg J.M."/>
            <person name="Li W."/>
            <person name="Martinez-Rossi N.M."/>
            <person name="Monod M."/>
            <person name="Shelest E."/>
            <person name="Barton R.C."/>
            <person name="Birch E."/>
            <person name="Brakhage A.A."/>
            <person name="Chen Z."/>
            <person name="Gurr S.J."/>
            <person name="Heiman D."/>
            <person name="Heitman J."/>
            <person name="Kosti I."/>
            <person name="Rossi A."/>
            <person name="Saif S."/>
            <person name="Samalova M."/>
            <person name="Saunders C.W."/>
            <person name="Shea T."/>
            <person name="Summerbell R.C."/>
            <person name="Xu J."/>
            <person name="Young S."/>
            <person name="Zeng Q."/>
            <person name="Birren B.W."/>
            <person name="Cuomo C.A."/>
            <person name="White T.C."/>
        </authorList>
    </citation>
    <scope>NUCLEOTIDE SEQUENCE [LARGE SCALE GENOMIC DNA]</scope>
    <source>
        <strain evidence="2">ATCC MYA-4606 / CBS 127.97</strain>
    </source>
</reference>
<dbReference type="HOGENOM" id="CLU_2074800_0_0_1"/>
<keyword evidence="2" id="KW-1185">Reference proteome</keyword>
<dbReference type="EMBL" id="DS995727">
    <property type="protein sequence ID" value="EGE03454.1"/>
    <property type="molecule type" value="Genomic_DNA"/>
</dbReference>
<dbReference type="PANTHER" id="PTHR15503:SF22">
    <property type="entry name" value="TRANSPOSON TY3-I GAG POLYPROTEIN"/>
    <property type="match status" value="1"/>
</dbReference>
<sequence>MSRKIRKSAVKIVKSIEGHYLRYFDPIEEEEPHLEAFNTITEVLIELGALREYLEKAISKGWIRPSKSPAGAPILFIFKKDGGLRIELLDRLLKAKFLANAPTTFQIYINEIFADLLN</sequence>
<dbReference type="Gene3D" id="3.10.10.10">
    <property type="entry name" value="HIV Type 1 Reverse Transcriptase, subunit A, domain 1"/>
    <property type="match status" value="1"/>
</dbReference>
<dbReference type="InterPro" id="IPR043502">
    <property type="entry name" value="DNA/RNA_pol_sf"/>
</dbReference>
<protein>
    <submittedName>
        <fullName evidence="1">Uncharacterized protein</fullName>
    </submittedName>
</protein>
<dbReference type="VEuPathDB" id="FungiDB:TEQG_08634"/>
<name>F2PNI6_TRIEC</name>
<proteinExistence type="predicted"/>
<dbReference type="PANTHER" id="PTHR15503">
    <property type="entry name" value="LDOC1 RELATED"/>
    <property type="match status" value="1"/>
</dbReference>
<dbReference type="Proteomes" id="UP000009169">
    <property type="component" value="Unassembled WGS sequence"/>
</dbReference>
<evidence type="ECO:0000313" key="2">
    <source>
        <dbReference type="Proteomes" id="UP000009169"/>
    </source>
</evidence>